<evidence type="ECO:0000256" key="8">
    <source>
        <dbReference type="ARBA" id="ARBA00023211"/>
    </source>
</evidence>
<evidence type="ECO:0000256" key="7">
    <source>
        <dbReference type="ARBA" id="ARBA00022884"/>
    </source>
</evidence>
<protein>
    <recommendedName>
        <fullName evidence="10">mRNA-decapping enzyme 2</fullName>
    </recommendedName>
</protein>
<sequence length="269" mass="31355">MAKWMAYKMSIPTFGAIMLDPEMKYCLLVQGFLTKASWGFPKGKINAEETPADCAVREVLEETGFDIKELLKPDEYLENQRNDQLTRLFIIEGVPLSTKFQPRTRKEIKSLQWFPIDALPTHKKDLSSKMQLKMKPNSFFLVIPFVKSLRKWIYNKNNPHEAQRPKSANSSTYKAEIREGQEQIGSRSRLKQQQHFALQNQAEFQEFLQYKEQVMRGNDEHTRSTSPRKDGYQKGRSDLSLGYSPNSKQEKKKYQILNRNGTLTGKPRR</sequence>
<comment type="subcellular location">
    <subcellularLocation>
        <location evidence="2">Cytoplasm</location>
    </subcellularLocation>
</comment>
<comment type="catalytic activity">
    <reaction evidence="9">
        <text>a 5'-end (N(7)-methyl 5'-triphosphoguanosine)-ribonucleoside in mRNA + H2O = N(7)-methyl-GDP + a 5'-end phospho-ribonucleoside in mRNA + 2 H(+)</text>
        <dbReference type="Rhea" id="RHEA:67484"/>
        <dbReference type="Rhea" id="RHEA-COMP:15692"/>
        <dbReference type="Rhea" id="RHEA-COMP:17167"/>
        <dbReference type="ChEBI" id="CHEBI:15377"/>
        <dbReference type="ChEBI" id="CHEBI:15378"/>
        <dbReference type="ChEBI" id="CHEBI:63714"/>
        <dbReference type="ChEBI" id="CHEBI:138282"/>
        <dbReference type="ChEBI" id="CHEBI:156461"/>
        <dbReference type="EC" id="3.6.1.62"/>
    </reaction>
    <physiologicalReaction direction="left-to-right" evidence="9">
        <dbReference type="Rhea" id="RHEA:67485"/>
    </physiologicalReaction>
</comment>
<feature type="compositionally biased region" description="Polar residues" evidence="11">
    <location>
        <begin position="183"/>
        <end position="196"/>
    </location>
</feature>
<reference evidence="13" key="3">
    <citation type="submission" date="2023-05" db="EMBL/GenBank/DDBJ databases">
        <authorList>
            <person name="Smith C.H."/>
        </authorList>
    </citation>
    <scope>NUCLEOTIDE SEQUENCE</scope>
    <source>
        <strain evidence="13">CHS0354</strain>
        <tissue evidence="13">Mantle</tissue>
    </source>
</reference>
<proteinExistence type="inferred from homology"/>
<dbReference type="PANTHER" id="PTHR23114:SF17">
    <property type="entry name" value="M7GPPPN-MRNA HYDROLASE"/>
    <property type="match status" value="1"/>
</dbReference>
<dbReference type="EMBL" id="JAEAOA010001353">
    <property type="protein sequence ID" value="KAK3610834.1"/>
    <property type="molecule type" value="Genomic_DNA"/>
</dbReference>
<dbReference type="GO" id="GO:0046872">
    <property type="term" value="F:metal ion binding"/>
    <property type="evidence" value="ECO:0007669"/>
    <property type="project" value="UniProtKB-KW"/>
</dbReference>
<evidence type="ECO:0000256" key="3">
    <source>
        <dbReference type="ARBA" id="ARBA00005279"/>
    </source>
</evidence>
<dbReference type="InterPro" id="IPR015797">
    <property type="entry name" value="NUDIX_hydrolase-like_dom_sf"/>
</dbReference>
<feature type="region of interest" description="Disordered" evidence="11">
    <location>
        <begin position="215"/>
        <end position="269"/>
    </location>
</feature>
<dbReference type="GO" id="GO:0140933">
    <property type="term" value="F:5'-(N(7)-methylguanosine 5'-triphospho)-[mRNA] hydrolase activity"/>
    <property type="evidence" value="ECO:0007669"/>
    <property type="project" value="UniProtKB-EC"/>
</dbReference>
<evidence type="ECO:0000256" key="6">
    <source>
        <dbReference type="ARBA" id="ARBA00022801"/>
    </source>
</evidence>
<dbReference type="PROSITE" id="PS51462">
    <property type="entry name" value="NUDIX"/>
    <property type="match status" value="1"/>
</dbReference>
<evidence type="ECO:0000256" key="10">
    <source>
        <dbReference type="ARBA" id="ARBA00078183"/>
    </source>
</evidence>
<reference evidence="13" key="2">
    <citation type="journal article" date="2021" name="Genome Biol. Evol.">
        <title>Developing a high-quality reference genome for a parasitic bivalve with doubly uniparental inheritance (Bivalvia: Unionida).</title>
        <authorList>
            <person name="Smith C.H."/>
        </authorList>
    </citation>
    <scope>NUCLEOTIDE SEQUENCE</scope>
    <source>
        <strain evidence="13">CHS0354</strain>
        <tissue evidence="13">Mantle</tissue>
    </source>
</reference>
<organism evidence="13 14">
    <name type="scientific">Potamilus streckersoni</name>
    <dbReference type="NCBI Taxonomy" id="2493646"/>
    <lineage>
        <taxon>Eukaryota</taxon>
        <taxon>Metazoa</taxon>
        <taxon>Spiralia</taxon>
        <taxon>Lophotrochozoa</taxon>
        <taxon>Mollusca</taxon>
        <taxon>Bivalvia</taxon>
        <taxon>Autobranchia</taxon>
        <taxon>Heteroconchia</taxon>
        <taxon>Palaeoheterodonta</taxon>
        <taxon>Unionida</taxon>
        <taxon>Unionoidea</taxon>
        <taxon>Unionidae</taxon>
        <taxon>Ambleminae</taxon>
        <taxon>Lampsilini</taxon>
        <taxon>Potamilus</taxon>
    </lineage>
</organism>
<evidence type="ECO:0000256" key="4">
    <source>
        <dbReference type="ARBA" id="ARBA00022490"/>
    </source>
</evidence>
<dbReference type="InterPro" id="IPR044099">
    <property type="entry name" value="Dcp2_NUDIX"/>
</dbReference>
<keyword evidence="4" id="KW-0963">Cytoplasm</keyword>
<dbReference type="InterPro" id="IPR000086">
    <property type="entry name" value="NUDIX_hydrolase_dom"/>
</dbReference>
<evidence type="ECO:0000313" key="13">
    <source>
        <dbReference type="EMBL" id="KAK3610834.1"/>
    </source>
</evidence>
<dbReference type="GO" id="GO:0000184">
    <property type="term" value="P:nuclear-transcribed mRNA catabolic process, nonsense-mediated decay"/>
    <property type="evidence" value="ECO:0007669"/>
    <property type="project" value="InterPro"/>
</dbReference>
<dbReference type="InterPro" id="IPR020084">
    <property type="entry name" value="NUDIX_hydrolase_CS"/>
</dbReference>
<evidence type="ECO:0000256" key="2">
    <source>
        <dbReference type="ARBA" id="ARBA00004496"/>
    </source>
</evidence>
<dbReference type="GO" id="GO:0000932">
    <property type="term" value="C:P-body"/>
    <property type="evidence" value="ECO:0007669"/>
    <property type="project" value="TreeGrafter"/>
</dbReference>
<evidence type="ECO:0000259" key="12">
    <source>
        <dbReference type="PROSITE" id="PS51462"/>
    </source>
</evidence>
<evidence type="ECO:0000256" key="11">
    <source>
        <dbReference type="SAM" id="MobiDB-lite"/>
    </source>
</evidence>
<reference evidence="13" key="1">
    <citation type="journal article" date="2021" name="Genome Biol. Evol.">
        <title>A High-Quality Reference Genome for a Parasitic Bivalve with Doubly Uniparental Inheritance (Bivalvia: Unionida).</title>
        <authorList>
            <person name="Smith C.H."/>
        </authorList>
    </citation>
    <scope>NUCLEOTIDE SEQUENCE</scope>
    <source>
        <strain evidence="13">CHS0354</strain>
    </source>
</reference>
<keyword evidence="5" id="KW-0479">Metal-binding</keyword>
<dbReference type="GO" id="GO:0000290">
    <property type="term" value="P:deadenylation-dependent decapping of nuclear-transcribed mRNA"/>
    <property type="evidence" value="ECO:0007669"/>
    <property type="project" value="InterPro"/>
</dbReference>
<comment type="similarity">
    <text evidence="3">Belongs to the Nudix hydrolase family. DCP2 subfamily.</text>
</comment>
<dbReference type="Pfam" id="PF00293">
    <property type="entry name" value="NUDIX"/>
    <property type="match status" value="1"/>
</dbReference>
<dbReference type="SUPFAM" id="SSF55811">
    <property type="entry name" value="Nudix"/>
    <property type="match status" value="1"/>
</dbReference>
<evidence type="ECO:0000256" key="9">
    <source>
        <dbReference type="ARBA" id="ARBA00047661"/>
    </source>
</evidence>
<gene>
    <name evidence="13" type="ORF">CHS0354_022340</name>
</gene>
<dbReference type="FunFam" id="3.90.79.10:FF:000003">
    <property type="entry name" value="M7GpppN-mRNA hydrolase isoform 2"/>
    <property type="match status" value="1"/>
</dbReference>
<dbReference type="PANTHER" id="PTHR23114">
    <property type="entry name" value="M7GPPPN-MRNA HYDROLASE"/>
    <property type="match status" value="1"/>
</dbReference>
<accession>A0AAE0TIZ6</accession>
<comment type="cofactor">
    <cofactor evidence="1">
        <name>Mn(2+)</name>
        <dbReference type="ChEBI" id="CHEBI:29035"/>
    </cofactor>
</comment>
<keyword evidence="8" id="KW-0464">Manganese</keyword>
<feature type="domain" description="Nudix hydrolase" evidence="12">
    <location>
        <begin position="9"/>
        <end position="136"/>
    </location>
</feature>
<dbReference type="Gene3D" id="3.90.79.10">
    <property type="entry name" value="Nucleoside Triphosphate Pyrophosphohydrolase"/>
    <property type="match status" value="1"/>
</dbReference>
<dbReference type="GO" id="GO:0003723">
    <property type="term" value="F:RNA binding"/>
    <property type="evidence" value="ECO:0007669"/>
    <property type="project" value="UniProtKB-KW"/>
</dbReference>
<evidence type="ECO:0000256" key="1">
    <source>
        <dbReference type="ARBA" id="ARBA00001936"/>
    </source>
</evidence>
<dbReference type="AlphaFoldDB" id="A0AAE0TIZ6"/>
<name>A0AAE0TIZ6_9BIVA</name>
<keyword evidence="7" id="KW-0694">RNA-binding</keyword>
<dbReference type="Proteomes" id="UP001195483">
    <property type="component" value="Unassembled WGS sequence"/>
</dbReference>
<evidence type="ECO:0000256" key="5">
    <source>
        <dbReference type="ARBA" id="ARBA00022723"/>
    </source>
</evidence>
<keyword evidence="6" id="KW-0378">Hydrolase</keyword>
<keyword evidence="14" id="KW-1185">Reference proteome</keyword>
<comment type="caution">
    <text evidence="13">The sequence shown here is derived from an EMBL/GenBank/DDBJ whole genome shotgun (WGS) entry which is preliminary data.</text>
</comment>
<dbReference type="CDD" id="cd03672">
    <property type="entry name" value="NUDIX_Dcp2p_Nudt20"/>
    <property type="match status" value="1"/>
</dbReference>
<feature type="region of interest" description="Disordered" evidence="11">
    <location>
        <begin position="159"/>
        <end position="196"/>
    </location>
</feature>
<dbReference type="PROSITE" id="PS00893">
    <property type="entry name" value="NUDIX_BOX"/>
    <property type="match status" value="1"/>
</dbReference>
<feature type="compositionally biased region" description="Basic and acidic residues" evidence="11">
    <location>
        <begin position="215"/>
        <end position="237"/>
    </location>
</feature>
<evidence type="ECO:0000313" key="14">
    <source>
        <dbReference type="Proteomes" id="UP001195483"/>
    </source>
</evidence>